<organism evidence="1 2">
    <name type="scientific">Smittium mucronatum</name>
    <dbReference type="NCBI Taxonomy" id="133383"/>
    <lineage>
        <taxon>Eukaryota</taxon>
        <taxon>Fungi</taxon>
        <taxon>Fungi incertae sedis</taxon>
        <taxon>Zoopagomycota</taxon>
        <taxon>Kickxellomycotina</taxon>
        <taxon>Harpellomycetes</taxon>
        <taxon>Harpellales</taxon>
        <taxon>Legeriomycetaceae</taxon>
        <taxon>Smittium</taxon>
    </lineage>
</organism>
<evidence type="ECO:0000313" key="2">
    <source>
        <dbReference type="Proteomes" id="UP000187455"/>
    </source>
</evidence>
<name>A0A1R0GMV8_9FUNG</name>
<sequence length="133" mass="15133">MVANLTNMNVAETITQLNTAHNETIAKYTEMQGLETSFKEHYGKLGVEHAELKSEYSRIGEENKHLAEKLVDKGIPAEAFNKELEFYKKICLCDQSLFKPSSREKIILSKFDGSGMALKIWLGAVNEIFQKKY</sequence>
<comment type="caution">
    <text evidence="1">The sequence shown here is derived from an EMBL/GenBank/DDBJ whole genome shotgun (WGS) entry which is preliminary data.</text>
</comment>
<proteinExistence type="predicted"/>
<gene>
    <name evidence="1" type="ORF">AYI68_g7733</name>
</gene>
<evidence type="ECO:0000313" key="1">
    <source>
        <dbReference type="EMBL" id="OLY78222.1"/>
    </source>
</evidence>
<dbReference type="EMBL" id="LSSL01006952">
    <property type="protein sequence ID" value="OLY78222.1"/>
    <property type="molecule type" value="Genomic_DNA"/>
</dbReference>
<accession>A0A1R0GMV8</accession>
<dbReference type="Proteomes" id="UP000187455">
    <property type="component" value="Unassembled WGS sequence"/>
</dbReference>
<dbReference type="AlphaFoldDB" id="A0A1R0GMV8"/>
<keyword evidence="2" id="KW-1185">Reference proteome</keyword>
<protein>
    <submittedName>
        <fullName evidence="1">Uncharacterized protein</fullName>
    </submittedName>
</protein>
<reference evidence="1 2" key="1">
    <citation type="journal article" date="2016" name="Mol. Biol. Evol.">
        <title>Genome-Wide Survey of Gut Fungi (Harpellales) Reveals the First Horizontally Transferred Ubiquitin Gene from a Mosquito Host.</title>
        <authorList>
            <person name="Wang Y."/>
            <person name="White M.M."/>
            <person name="Kvist S."/>
            <person name="Moncalvo J.M."/>
        </authorList>
    </citation>
    <scope>NUCLEOTIDE SEQUENCE [LARGE SCALE GENOMIC DNA]</scope>
    <source>
        <strain evidence="1 2">ALG-7-W6</strain>
    </source>
</reference>